<dbReference type="AlphaFoldDB" id="A0A317JR00"/>
<organism evidence="1 2">
    <name type="scientific">Candidatus Cerribacteria bacterium 'Amazon FNV 2010 28 9'</name>
    <dbReference type="NCBI Taxonomy" id="2081795"/>
    <lineage>
        <taxon>Bacteria</taxon>
        <taxon>Candidatus Cerribacteria</taxon>
    </lineage>
</organism>
<evidence type="ECO:0000313" key="2">
    <source>
        <dbReference type="Proteomes" id="UP000246104"/>
    </source>
</evidence>
<protein>
    <submittedName>
        <fullName evidence="1">Uncharacterized protein</fullName>
    </submittedName>
</protein>
<name>A0A317JR00_9BACT</name>
<dbReference type="Proteomes" id="UP000246104">
    <property type="component" value="Unassembled WGS sequence"/>
</dbReference>
<dbReference type="EMBL" id="PSRQ01000009">
    <property type="protein sequence ID" value="PWU24159.1"/>
    <property type="molecule type" value="Genomic_DNA"/>
</dbReference>
<comment type="caution">
    <text evidence="1">The sequence shown here is derived from an EMBL/GenBank/DDBJ whole genome shotgun (WGS) entry which is preliminary data.</text>
</comment>
<accession>A0A317JR00</accession>
<gene>
    <name evidence="1" type="ORF">C5B42_00475</name>
</gene>
<sequence>MQVEKTFVQAAYSEGFNPGDIMALYEALNPIVDSYARSQRLTHANLETLNHSSSVTRFSEIFAAMGIVINQPAGFIAIVDEIIKAYENHELI</sequence>
<proteinExistence type="predicted"/>
<evidence type="ECO:0000313" key="1">
    <source>
        <dbReference type="EMBL" id="PWU24159.1"/>
    </source>
</evidence>
<reference evidence="1 2" key="1">
    <citation type="submission" date="2018-02" db="EMBL/GenBank/DDBJ databases">
        <title>Genomic Reconstructions from Amazon Rainforest and Pasture Soil Reveal Novel Insights into the Physiology of Candidate Phyla in Tropical Sites.</title>
        <authorList>
            <person name="Kroeger M.E."/>
            <person name="Delmont T."/>
            <person name="Eren A.M."/>
            <person name="Guo J."/>
            <person name="Meyer K.M."/>
            <person name="Khan K."/>
            <person name="Rodrigues J.L.M."/>
            <person name="Bohannan B.J.M."/>
            <person name="Tringe S."/>
            <person name="Borges C.D."/>
            <person name="Tiedje J."/>
            <person name="Tsai S.M."/>
            <person name="Nusslein K."/>
        </authorList>
    </citation>
    <scope>NUCLEOTIDE SEQUENCE [LARGE SCALE GENOMIC DNA]</scope>
    <source>
        <strain evidence="1">Amazon FNV 2010 28 9</strain>
    </source>
</reference>